<sequence length="306" mass="35061">MTAIPKRPIYAILFVLLNLFPVLTIAQDLKNLHLNYSLPLSIFPSLEKGVRLGHHLQLNYNLSPSFGIGIQYINGQFRDQYSGGTFTGFLSDTNDDIIDFIIQTNTEKNIVYILNSFGIVSEINIRPFKKFNPFLMISINYQYRNSRITSFEKADIFDTPQYYESMNNAQLGYNVSYEDPLGLVFADSAVTIPYKQTANNISAGLSIGIEWNINRDFSFGLQVVSPDLINPITLPNTSTVSFLRDDPFDFDLTNSFIFPNPEEEEKLKNNPEMGDTGYLGQTMNEDIRKPKLYVELFLTYKFFYKK</sequence>
<evidence type="ECO:0008006" key="3">
    <source>
        <dbReference type="Google" id="ProtNLM"/>
    </source>
</evidence>
<comment type="caution">
    <text evidence="1">The sequence shown here is derived from an EMBL/GenBank/DDBJ whole genome shotgun (WGS) entry which is preliminary data.</text>
</comment>
<proteinExistence type="predicted"/>
<keyword evidence="2" id="KW-1185">Reference proteome</keyword>
<evidence type="ECO:0000313" key="1">
    <source>
        <dbReference type="EMBL" id="GAA4846850.1"/>
    </source>
</evidence>
<reference evidence="2" key="1">
    <citation type="journal article" date="2019" name="Int. J. Syst. Evol. Microbiol.">
        <title>The Global Catalogue of Microorganisms (GCM) 10K type strain sequencing project: providing services to taxonomists for standard genome sequencing and annotation.</title>
        <authorList>
            <consortium name="The Broad Institute Genomics Platform"/>
            <consortium name="The Broad Institute Genome Sequencing Center for Infectious Disease"/>
            <person name="Wu L."/>
            <person name="Ma J."/>
        </authorList>
    </citation>
    <scope>NUCLEOTIDE SEQUENCE [LARGE SCALE GENOMIC DNA]</scope>
    <source>
        <strain evidence="2">JCM 18326</strain>
    </source>
</reference>
<accession>A0ABP9DK71</accession>
<dbReference type="EMBL" id="BAABJX010000055">
    <property type="protein sequence ID" value="GAA4846850.1"/>
    <property type="molecule type" value="Genomic_DNA"/>
</dbReference>
<protein>
    <recommendedName>
        <fullName evidence="3">Outer membrane protein beta-barrel domain-containing protein</fullName>
    </recommendedName>
</protein>
<dbReference type="RefSeq" id="WP_345374060.1">
    <property type="nucleotide sequence ID" value="NZ_BAABJX010000055.1"/>
</dbReference>
<evidence type="ECO:0000313" key="2">
    <source>
        <dbReference type="Proteomes" id="UP001500298"/>
    </source>
</evidence>
<gene>
    <name evidence="1" type="ORF">GCM10023331_34470</name>
</gene>
<organism evidence="1 2">
    <name type="scientific">Algivirga pacifica</name>
    <dbReference type="NCBI Taxonomy" id="1162670"/>
    <lineage>
        <taxon>Bacteria</taxon>
        <taxon>Pseudomonadati</taxon>
        <taxon>Bacteroidota</taxon>
        <taxon>Cytophagia</taxon>
        <taxon>Cytophagales</taxon>
        <taxon>Flammeovirgaceae</taxon>
        <taxon>Algivirga</taxon>
    </lineage>
</organism>
<name>A0ABP9DK71_9BACT</name>
<dbReference type="Proteomes" id="UP001500298">
    <property type="component" value="Unassembled WGS sequence"/>
</dbReference>